<dbReference type="Gene3D" id="3.40.50.1820">
    <property type="entry name" value="alpha/beta hydrolase"/>
    <property type="match status" value="1"/>
</dbReference>
<reference evidence="18" key="2">
    <citation type="submission" date="2010-04" db="EMBL/GenBank/DDBJ databases">
        <authorList>
            <person name="Buell R."/>
            <person name="Hamilton J."/>
            <person name="Hostetler J."/>
        </authorList>
    </citation>
    <scope>NUCLEOTIDE SEQUENCE [LARGE SCALE GENOMIC DNA]</scope>
    <source>
        <strain evidence="18">DAOM:BR144</strain>
    </source>
</reference>
<dbReference type="PANTHER" id="PTHR45792:SF8">
    <property type="entry name" value="DIACYLGLYCEROL LIPASE-ALPHA"/>
    <property type="match status" value="1"/>
</dbReference>
<keyword evidence="9" id="KW-0442">Lipid degradation</keyword>
<keyword evidence="5 15" id="KW-0812">Transmembrane</keyword>
<evidence type="ECO:0000256" key="4">
    <source>
        <dbReference type="ARBA" id="ARBA00022553"/>
    </source>
</evidence>
<keyword evidence="7" id="KW-0378">Hydrolase</keyword>
<dbReference type="AlphaFoldDB" id="K3X025"/>
<keyword evidence="6" id="KW-0479">Metal-binding</keyword>
<protein>
    <recommendedName>
        <fullName evidence="14">sn-1-specific diacylglycerol lipase</fullName>
        <ecNumber evidence="14">3.1.1.116</ecNumber>
    </recommendedName>
</protein>
<dbReference type="EMBL" id="GL376596">
    <property type="status" value="NOT_ANNOTATED_CDS"/>
    <property type="molecule type" value="Genomic_DNA"/>
</dbReference>
<evidence type="ECO:0000259" key="16">
    <source>
        <dbReference type="Pfam" id="PF01764"/>
    </source>
</evidence>
<keyword evidence="8" id="KW-0106">Calcium</keyword>
<evidence type="ECO:0000313" key="18">
    <source>
        <dbReference type="Proteomes" id="UP000019132"/>
    </source>
</evidence>
<evidence type="ECO:0000256" key="3">
    <source>
        <dbReference type="ARBA" id="ARBA00022475"/>
    </source>
</evidence>
<sequence length="748" mass="83362">MPALVLFGRRSRVGSDDLYCPAFLLIMYQVPLFTISVLYLALWRTCSTMRFDQSGVPFWFMLGAVPIYGFMACIYLMIMHVSSKGTIVEYERRMLMPRVVQMHIVWSGAMFAYGVMGLCFWYNTNMCYPDSNFVLVIAACMVTEVSFTFTLGFCILGGAPPLELEDTVDPYELDRSIPNSDVYVPHQQRWERRCNRCCSCVRCFTCNLFGGAGTQHDSMSVVANVIARLFYGSPDLVISDIVAGFILLAAVQAHEESLEDEVFEDEEKTLGEIRARIYAGAGSSDKSSTAHPRPILSASQFSSLKAEESNSYVAISMPSPVVSVNELMAPPPQRDEELDDCVLELAHFSKYAIGIYGWMLYVWSHPWSGTFRLAFSCMKRNMGYIHGDNFFHLGQTALQLETGVHAQDIVYASFRNSVYKPAFCIVLDHQRKEVVIAIRGTLSLEDCLTDAIAYGMSLDAAAERWGCDGAGEYAHQGFLHCAEAVYLEINRVNILEMLFDPDSSASVPTDVVNQCENGQYKDYGLVLTGHSLGAGTAILLSIILRPKYPNLRCFAFSPPGCTLSPGLASRCAAFVTSVVVGHDIVARSSLTSAEELRDQVIDLIGRSKVGKSAILRQVVAWKKPHELLHDEPLAEVSSFGVQLANYRTMLQRIQAHEPIHKLTIPGKLIHLKRSVRVKSAGCWVCCRPGGGICCTERTNYDCSWSSADTFQKIRIARTMLDDHFPDKVHHVLQDCSKRLRPRESNCMG</sequence>
<feature type="transmembrane region" description="Helical" evidence="15">
    <location>
        <begin position="55"/>
        <end position="79"/>
    </location>
</feature>
<evidence type="ECO:0000256" key="15">
    <source>
        <dbReference type="SAM" id="Phobius"/>
    </source>
</evidence>
<dbReference type="InParanoid" id="K3X025"/>
<dbReference type="HOGENOM" id="CLU_008300_2_1_1"/>
<proteinExistence type="predicted"/>
<keyword evidence="11" id="KW-0443">Lipid metabolism</keyword>
<evidence type="ECO:0000256" key="2">
    <source>
        <dbReference type="ARBA" id="ARBA00004651"/>
    </source>
</evidence>
<reference evidence="18" key="1">
    <citation type="journal article" date="2010" name="Genome Biol.">
        <title>Genome sequence of the necrotrophic plant pathogen Pythium ultimum reveals original pathogenicity mechanisms and effector repertoire.</title>
        <authorList>
            <person name="Levesque C.A."/>
            <person name="Brouwer H."/>
            <person name="Cano L."/>
            <person name="Hamilton J.P."/>
            <person name="Holt C."/>
            <person name="Huitema E."/>
            <person name="Raffaele S."/>
            <person name="Robideau G.P."/>
            <person name="Thines M."/>
            <person name="Win J."/>
            <person name="Zerillo M.M."/>
            <person name="Beakes G.W."/>
            <person name="Boore J.L."/>
            <person name="Busam D."/>
            <person name="Dumas B."/>
            <person name="Ferriera S."/>
            <person name="Fuerstenberg S.I."/>
            <person name="Gachon C.M."/>
            <person name="Gaulin E."/>
            <person name="Govers F."/>
            <person name="Grenville-Briggs L."/>
            <person name="Horner N."/>
            <person name="Hostetler J."/>
            <person name="Jiang R.H."/>
            <person name="Johnson J."/>
            <person name="Krajaejun T."/>
            <person name="Lin H."/>
            <person name="Meijer H.J."/>
            <person name="Moore B."/>
            <person name="Morris P."/>
            <person name="Phuntmart V."/>
            <person name="Puiu D."/>
            <person name="Shetty J."/>
            <person name="Stajich J.E."/>
            <person name="Tripathy S."/>
            <person name="Wawra S."/>
            <person name="van West P."/>
            <person name="Whitty B.R."/>
            <person name="Coutinho P.M."/>
            <person name="Henrissat B."/>
            <person name="Martin F."/>
            <person name="Thomas P.D."/>
            <person name="Tyler B.M."/>
            <person name="De Vries R.P."/>
            <person name="Kamoun S."/>
            <person name="Yandell M."/>
            <person name="Tisserat N."/>
            <person name="Buell C.R."/>
        </authorList>
    </citation>
    <scope>NUCLEOTIDE SEQUENCE</scope>
    <source>
        <strain evidence="18">DAOM:BR144</strain>
    </source>
</reference>
<evidence type="ECO:0000256" key="8">
    <source>
        <dbReference type="ARBA" id="ARBA00022837"/>
    </source>
</evidence>
<comment type="subcellular location">
    <subcellularLocation>
        <location evidence="2">Cell membrane</location>
        <topology evidence="2">Multi-pass membrane protein</topology>
    </subcellularLocation>
</comment>
<dbReference type="SUPFAM" id="SSF53474">
    <property type="entry name" value="alpha/beta-Hydrolases"/>
    <property type="match status" value="1"/>
</dbReference>
<evidence type="ECO:0000256" key="9">
    <source>
        <dbReference type="ARBA" id="ARBA00022963"/>
    </source>
</evidence>
<name>K3X025_GLOUD</name>
<dbReference type="EnsemblProtists" id="PYU1_T010574">
    <property type="protein sequence ID" value="PYU1_T010574"/>
    <property type="gene ID" value="PYU1_G010551"/>
</dbReference>
<evidence type="ECO:0000256" key="10">
    <source>
        <dbReference type="ARBA" id="ARBA00022989"/>
    </source>
</evidence>
<evidence type="ECO:0000256" key="5">
    <source>
        <dbReference type="ARBA" id="ARBA00022692"/>
    </source>
</evidence>
<dbReference type="OMA" id="YCMVAPE"/>
<dbReference type="eggNOG" id="KOG2088">
    <property type="taxonomic scope" value="Eukaryota"/>
</dbReference>
<comment type="catalytic activity">
    <reaction evidence="13">
        <text>a 1,2-diacyl-sn-glycerol + H2O = a 2-acylglycerol + a fatty acid + H(+)</text>
        <dbReference type="Rhea" id="RHEA:33275"/>
        <dbReference type="ChEBI" id="CHEBI:15377"/>
        <dbReference type="ChEBI" id="CHEBI:15378"/>
        <dbReference type="ChEBI" id="CHEBI:17389"/>
        <dbReference type="ChEBI" id="CHEBI:17815"/>
        <dbReference type="ChEBI" id="CHEBI:28868"/>
        <dbReference type="EC" id="3.1.1.116"/>
    </reaction>
    <physiologicalReaction direction="left-to-right" evidence="13">
        <dbReference type="Rhea" id="RHEA:33276"/>
    </physiologicalReaction>
</comment>
<dbReference type="Pfam" id="PF01764">
    <property type="entry name" value="Lipase_3"/>
    <property type="match status" value="1"/>
</dbReference>
<dbReference type="VEuPathDB" id="FungiDB:PYU1_G010551"/>
<evidence type="ECO:0000256" key="13">
    <source>
        <dbReference type="ARBA" id="ARBA00024531"/>
    </source>
</evidence>
<evidence type="ECO:0000256" key="7">
    <source>
        <dbReference type="ARBA" id="ARBA00022801"/>
    </source>
</evidence>
<evidence type="ECO:0000256" key="11">
    <source>
        <dbReference type="ARBA" id="ARBA00023098"/>
    </source>
</evidence>
<evidence type="ECO:0000313" key="17">
    <source>
        <dbReference type="EnsemblProtists" id="PYU1_T010574"/>
    </source>
</evidence>
<dbReference type="CDD" id="cd00519">
    <property type="entry name" value="Lipase_3"/>
    <property type="match status" value="1"/>
</dbReference>
<keyword evidence="3" id="KW-1003">Cell membrane</keyword>
<keyword evidence="18" id="KW-1185">Reference proteome</keyword>
<dbReference type="GO" id="GO:0005886">
    <property type="term" value="C:plasma membrane"/>
    <property type="evidence" value="ECO:0007669"/>
    <property type="project" value="UniProtKB-SubCell"/>
</dbReference>
<evidence type="ECO:0000256" key="6">
    <source>
        <dbReference type="ARBA" id="ARBA00022723"/>
    </source>
</evidence>
<dbReference type="Proteomes" id="UP000019132">
    <property type="component" value="Unassembled WGS sequence"/>
</dbReference>
<feature type="transmembrane region" description="Helical" evidence="15">
    <location>
        <begin position="99"/>
        <end position="121"/>
    </location>
</feature>
<accession>K3X025</accession>
<dbReference type="InterPro" id="IPR002921">
    <property type="entry name" value="Fungal_lipase-type"/>
</dbReference>
<feature type="domain" description="Fungal lipase-type" evidence="16">
    <location>
        <begin position="435"/>
        <end position="590"/>
    </location>
</feature>
<keyword evidence="12 15" id="KW-0472">Membrane</keyword>
<dbReference type="GO" id="GO:0046872">
    <property type="term" value="F:metal ion binding"/>
    <property type="evidence" value="ECO:0007669"/>
    <property type="project" value="UniProtKB-KW"/>
</dbReference>
<keyword evidence="4" id="KW-0597">Phosphoprotein</keyword>
<feature type="transmembrane region" description="Helical" evidence="15">
    <location>
        <begin position="133"/>
        <end position="159"/>
    </location>
</feature>
<comment type="cofactor">
    <cofactor evidence="1">
        <name>Ca(2+)</name>
        <dbReference type="ChEBI" id="CHEBI:29108"/>
    </cofactor>
</comment>
<dbReference type="PANTHER" id="PTHR45792">
    <property type="entry name" value="DIACYLGLYCEROL LIPASE HOMOLOG-RELATED"/>
    <property type="match status" value="1"/>
</dbReference>
<dbReference type="InterPro" id="IPR029058">
    <property type="entry name" value="AB_hydrolase_fold"/>
</dbReference>
<dbReference type="EC" id="3.1.1.116" evidence="14"/>
<evidence type="ECO:0000256" key="14">
    <source>
        <dbReference type="ARBA" id="ARBA00026104"/>
    </source>
</evidence>
<evidence type="ECO:0000256" key="12">
    <source>
        <dbReference type="ARBA" id="ARBA00023136"/>
    </source>
</evidence>
<reference evidence="17" key="3">
    <citation type="submission" date="2015-02" db="UniProtKB">
        <authorList>
            <consortium name="EnsemblProtists"/>
        </authorList>
    </citation>
    <scope>IDENTIFICATION</scope>
    <source>
        <strain evidence="17">DAOM BR144</strain>
    </source>
</reference>
<feature type="transmembrane region" description="Helical" evidence="15">
    <location>
        <begin position="22"/>
        <end position="43"/>
    </location>
</feature>
<evidence type="ECO:0000256" key="1">
    <source>
        <dbReference type="ARBA" id="ARBA00001913"/>
    </source>
</evidence>
<dbReference type="InterPro" id="IPR052214">
    <property type="entry name" value="DAG_Lipase-Related"/>
</dbReference>
<dbReference type="GO" id="GO:0016042">
    <property type="term" value="P:lipid catabolic process"/>
    <property type="evidence" value="ECO:0007669"/>
    <property type="project" value="UniProtKB-KW"/>
</dbReference>
<keyword evidence="10 15" id="KW-1133">Transmembrane helix</keyword>
<dbReference type="GO" id="GO:0016298">
    <property type="term" value="F:lipase activity"/>
    <property type="evidence" value="ECO:0007669"/>
    <property type="project" value="TreeGrafter"/>
</dbReference>
<organism evidence="17 18">
    <name type="scientific">Globisporangium ultimum (strain ATCC 200006 / CBS 805.95 / DAOM BR144)</name>
    <name type="common">Pythium ultimum</name>
    <dbReference type="NCBI Taxonomy" id="431595"/>
    <lineage>
        <taxon>Eukaryota</taxon>
        <taxon>Sar</taxon>
        <taxon>Stramenopiles</taxon>
        <taxon>Oomycota</taxon>
        <taxon>Peronosporomycetes</taxon>
        <taxon>Pythiales</taxon>
        <taxon>Pythiaceae</taxon>
        <taxon>Globisporangium</taxon>
    </lineage>
</organism>